<feature type="chain" id="PRO_5019026820" evidence="1">
    <location>
        <begin position="23"/>
        <end position="365"/>
    </location>
</feature>
<dbReference type="EMBL" id="MCBS01024613">
    <property type="protein sequence ID" value="RKF73027.1"/>
    <property type="molecule type" value="Genomic_DNA"/>
</dbReference>
<evidence type="ECO:0000256" key="1">
    <source>
        <dbReference type="SAM" id="SignalP"/>
    </source>
</evidence>
<evidence type="ECO:0000313" key="3">
    <source>
        <dbReference type="Proteomes" id="UP000285326"/>
    </source>
</evidence>
<sequence>MKWTQVLTGVVIFMAITPVTLSSTSSEIREFIRTTNLMKKFGVRIATSLSKKKKKSKLGLLLGIEPTSVILMPEDFDLKTKKITKSAPHSDLVPLPDKIYDMKLVCYNEKVREVFPEWGIVDLCKGEAQEIFSKYMKSLSSKRARLAIARGDLEDAPIIQLGRLKCMNLHGPCLTPRPSDVELASILSSKEESSVLITLTTIVSTRLDSSSSSASPSTDEHATVTVVVTTTSIIQTVSTTSSANKASPMHIKILISKPVTSMTSVQPNPMNKFRNTLERPPLYAEDPALFESYLSWMKTIATTSTFKTDQDVFGIKLVPHTARTRFIKISQTIQTITTAAADMRANDENIDKIFTDLNDVNEKRY</sequence>
<keyword evidence="1" id="KW-0732">Signal</keyword>
<protein>
    <submittedName>
        <fullName evidence="2">Putative powdery mildew-specific protein</fullName>
    </submittedName>
</protein>
<name>A0A420IET0_9PEZI</name>
<evidence type="ECO:0000313" key="2">
    <source>
        <dbReference type="EMBL" id="RKF73027.1"/>
    </source>
</evidence>
<gene>
    <name evidence="2" type="ORF">GcM1_246198</name>
</gene>
<feature type="signal peptide" evidence="1">
    <location>
        <begin position="1"/>
        <end position="22"/>
    </location>
</feature>
<organism evidence="2 3">
    <name type="scientific">Golovinomyces cichoracearum</name>
    <dbReference type="NCBI Taxonomy" id="62708"/>
    <lineage>
        <taxon>Eukaryota</taxon>
        <taxon>Fungi</taxon>
        <taxon>Dikarya</taxon>
        <taxon>Ascomycota</taxon>
        <taxon>Pezizomycotina</taxon>
        <taxon>Leotiomycetes</taxon>
        <taxon>Erysiphales</taxon>
        <taxon>Erysiphaceae</taxon>
        <taxon>Golovinomyces</taxon>
    </lineage>
</organism>
<dbReference type="Proteomes" id="UP000285326">
    <property type="component" value="Unassembled WGS sequence"/>
</dbReference>
<reference evidence="2 3" key="1">
    <citation type="journal article" date="2018" name="BMC Genomics">
        <title>Comparative genome analyses reveal sequence features reflecting distinct modes of host-adaptation between dicot and monocot powdery mildew.</title>
        <authorList>
            <person name="Wu Y."/>
            <person name="Ma X."/>
            <person name="Pan Z."/>
            <person name="Kale S.D."/>
            <person name="Song Y."/>
            <person name="King H."/>
            <person name="Zhang Q."/>
            <person name="Presley C."/>
            <person name="Deng X."/>
            <person name="Wei C.I."/>
            <person name="Xiao S."/>
        </authorList>
    </citation>
    <scope>NUCLEOTIDE SEQUENCE [LARGE SCALE GENOMIC DNA]</scope>
    <source>
        <strain evidence="2">UMSG1</strain>
    </source>
</reference>
<accession>A0A420IET0</accession>
<comment type="caution">
    <text evidence="2">The sequence shown here is derived from an EMBL/GenBank/DDBJ whole genome shotgun (WGS) entry which is preliminary data.</text>
</comment>
<proteinExistence type="predicted"/>
<dbReference type="AlphaFoldDB" id="A0A420IET0"/>